<comment type="subcellular location">
    <subcellularLocation>
        <location evidence="1">Membrane</location>
        <topology evidence="1">Lipid-anchor</topology>
    </subcellularLocation>
</comment>
<evidence type="ECO:0000256" key="4">
    <source>
        <dbReference type="ARBA" id="ARBA00022729"/>
    </source>
</evidence>
<dbReference type="Pfam" id="PF25198">
    <property type="entry name" value="Spore_GerAC_N"/>
    <property type="match status" value="1"/>
</dbReference>
<keyword evidence="4 8" id="KW-0732">Signal</keyword>
<organism evidence="11 12">
    <name type="scientific">Anaerosporomusa subterranea</name>
    <dbReference type="NCBI Taxonomy" id="1794912"/>
    <lineage>
        <taxon>Bacteria</taxon>
        <taxon>Bacillati</taxon>
        <taxon>Bacillota</taxon>
        <taxon>Negativicutes</taxon>
        <taxon>Acetonemataceae</taxon>
        <taxon>Anaerosporomusa</taxon>
    </lineage>
</organism>
<reference evidence="11 12" key="1">
    <citation type="submission" date="2016-02" db="EMBL/GenBank/DDBJ databases">
        <title>Anaerosporomusa subterraneum gen. nov., sp. nov., a spore-forming obligate anaerobe isolated from saprolite.</title>
        <authorList>
            <person name="Choi J.K."/>
            <person name="Shah M."/>
            <person name="Yee N."/>
        </authorList>
    </citation>
    <scope>NUCLEOTIDE SEQUENCE [LARGE SCALE GENOMIC DNA]</scope>
    <source>
        <strain evidence="11 12">RU4</strain>
    </source>
</reference>
<name>A0A154BPF0_ANASB</name>
<dbReference type="PROSITE" id="PS51257">
    <property type="entry name" value="PROKAR_LIPOPROTEIN"/>
    <property type="match status" value="1"/>
</dbReference>
<evidence type="ECO:0000256" key="8">
    <source>
        <dbReference type="SAM" id="SignalP"/>
    </source>
</evidence>
<evidence type="ECO:0000313" key="12">
    <source>
        <dbReference type="Proteomes" id="UP000076268"/>
    </source>
</evidence>
<evidence type="ECO:0000256" key="7">
    <source>
        <dbReference type="ARBA" id="ARBA00023288"/>
    </source>
</evidence>
<comment type="similarity">
    <text evidence="2">Belongs to the GerABKC lipoprotein family.</text>
</comment>
<dbReference type="OrthoDB" id="9816067at2"/>
<dbReference type="InterPro" id="IPR057336">
    <property type="entry name" value="GerAC_N"/>
</dbReference>
<dbReference type="EMBL" id="LSGP01000020">
    <property type="protein sequence ID" value="KYZ75765.1"/>
    <property type="molecule type" value="Genomic_DNA"/>
</dbReference>
<dbReference type="GO" id="GO:0009847">
    <property type="term" value="P:spore germination"/>
    <property type="evidence" value="ECO:0007669"/>
    <property type="project" value="InterPro"/>
</dbReference>
<feature type="signal peptide" evidence="8">
    <location>
        <begin position="1"/>
        <end position="22"/>
    </location>
</feature>
<dbReference type="PANTHER" id="PTHR35789:SF1">
    <property type="entry name" value="SPORE GERMINATION PROTEIN B3"/>
    <property type="match status" value="1"/>
</dbReference>
<dbReference type="Pfam" id="PF05504">
    <property type="entry name" value="Spore_GerAC"/>
    <property type="match status" value="1"/>
</dbReference>
<evidence type="ECO:0000259" key="10">
    <source>
        <dbReference type="Pfam" id="PF25198"/>
    </source>
</evidence>
<dbReference type="InterPro" id="IPR008844">
    <property type="entry name" value="Spore_GerAC-like"/>
</dbReference>
<feature type="domain" description="Spore germination GerAC-like C-terminal" evidence="9">
    <location>
        <begin position="239"/>
        <end position="405"/>
    </location>
</feature>
<evidence type="ECO:0000256" key="1">
    <source>
        <dbReference type="ARBA" id="ARBA00004635"/>
    </source>
</evidence>
<sequence>MLRIVMVVSLLVVSLLSGGCVSGRETDEVTYVVAIGIDKGTGKNIRATYVVVSTGTMGGGGKEGEAGGKQTELVTIEAANLGEARNLLNSVESRSINLSHVKGFIIGEDLARQGLTDIMSVVMRFREFRGTMYIGVVNNGTAEEFLSKNSPKVEKLPSKYFESMIATADESSYYLPVQMHEFYRRLKTNNGSPTAMLVGVNPQTGRGQPQGIVEEGDKAKEYTAGMMPREGESNPAEIMGMALFVDDKMVGTLTNQETRMVAILRGKFGRGFMVVTDPMAQEKNANVYIRLGRSPRIKCEFQDGIPKINADILLEAEISALPSGVNYEAPEYSGMLESQVSRVIEEEMSNMLRKTQELGSDAVGFGRYARSQFTLYDEFAQLDFEKLYQKAEITLSVKTIIRRTGLLWKTSPLPGKDKGTEKKREVS</sequence>
<dbReference type="NCBIfam" id="TIGR02887">
    <property type="entry name" value="spore_ger_x_C"/>
    <property type="match status" value="1"/>
</dbReference>
<evidence type="ECO:0000313" key="11">
    <source>
        <dbReference type="EMBL" id="KYZ75765.1"/>
    </source>
</evidence>
<protein>
    <submittedName>
        <fullName evidence="11">Uncharacterized protein</fullName>
    </submittedName>
</protein>
<dbReference type="InterPro" id="IPR038501">
    <property type="entry name" value="Spore_GerAC_C_sf"/>
</dbReference>
<dbReference type="STRING" id="1794912.AXX12_11200"/>
<keyword evidence="7" id="KW-0449">Lipoprotein</keyword>
<keyword evidence="12" id="KW-1185">Reference proteome</keyword>
<proteinExistence type="inferred from homology"/>
<gene>
    <name evidence="11" type="ORF">AXX12_11200</name>
</gene>
<dbReference type="Gene3D" id="3.30.300.210">
    <property type="entry name" value="Nutrient germinant receptor protein C, domain 3"/>
    <property type="match status" value="1"/>
</dbReference>
<evidence type="ECO:0000259" key="9">
    <source>
        <dbReference type="Pfam" id="PF05504"/>
    </source>
</evidence>
<keyword evidence="6" id="KW-0564">Palmitate</keyword>
<feature type="domain" description="Spore germination protein N-terminal" evidence="10">
    <location>
        <begin position="24"/>
        <end position="197"/>
    </location>
</feature>
<dbReference type="RefSeq" id="WP_066243518.1">
    <property type="nucleotide sequence ID" value="NZ_LSGP01000020.1"/>
</dbReference>
<feature type="chain" id="PRO_5039016160" evidence="8">
    <location>
        <begin position="23"/>
        <end position="427"/>
    </location>
</feature>
<comment type="caution">
    <text evidence="11">The sequence shown here is derived from an EMBL/GenBank/DDBJ whole genome shotgun (WGS) entry which is preliminary data.</text>
</comment>
<dbReference type="GO" id="GO:0016020">
    <property type="term" value="C:membrane"/>
    <property type="evidence" value="ECO:0007669"/>
    <property type="project" value="UniProtKB-SubCell"/>
</dbReference>
<dbReference type="Proteomes" id="UP000076268">
    <property type="component" value="Unassembled WGS sequence"/>
</dbReference>
<keyword evidence="5" id="KW-0472">Membrane</keyword>
<evidence type="ECO:0000256" key="3">
    <source>
        <dbReference type="ARBA" id="ARBA00022544"/>
    </source>
</evidence>
<dbReference type="AlphaFoldDB" id="A0A154BPF0"/>
<keyword evidence="3" id="KW-0309">Germination</keyword>
<accession>A0A154BPF0</accession>
<dbReference type="InterPro" id="IPR046953">
    <property type="entry name" value="Spore_GerAC-like_C"/>
</dbReference>
<evidence type="ECO:0000256" key="2">
    <source>
        <dbReference type="ARBA" id="ARBA00007886"/>
    </source>
</evidence>
<evidence type="ECO:0000256" key="6">
    <source>
        <dbReference type="ARBA" id="ARBA00023139"/>
    </source>
</evidence>
<evidence type="ECO:0000256" key="5">
    <source>
        <dbReference type="ARBA" id="ARBA00023136"/>
    </source>
</evidence>
<dbReference type="PANTHER" id="PTHR35789">
    <property type="entry name" value="SPORE GERMINATION PROTEIN B3"/>
    <property type="match status" value="1"/>
</dbReference>